<evidence type="ECO:0000256" key="1">
    <source>
        <dbReference type="SAM" id="MobiDB-lite"/>
    </source>
</evidence>
<dbReference type="CDD" id="cd09917">
    <property type="entry name" value="F-box_SF"/>
    <property type="match status" value="1"/>
</dbReference>
<proteinExistence type="predicted"/>
<dbReference type="SUPFAM" id="SSF81383">
    <property type="entry name" value="F-box domain"/>
    <property type="match status" value="1"/>
</dbReference>
<accession>A0A165DR47</accession>
<dbReference type="STRING" id="1314785.A0A165DR47"/>
<evidence type="ECO:0000259" key="2">
    <source>
        <dbReference type="PROSITE" id="PS50181"/>
    </source>
</evidence>
<evidence type="ECO:0000313" key="4">
    <source>
        <dbReference type="Proteomes" id="UP000076871"/>
    </source>
</evidence>
<reference evidence="3 4" key="1">
    <citation type="journal article" date="2016" name="Mol. Biol. Evol.">
        <title>Comparative Genomics of Early-Diverging Mushroom-Forming Fungi Provides Insights into the Origins of Lignocellulose Decay Capabilities.</title>
        <authorList>
            <person name="Nagy L.G."/>
            <person name="Riley R."/>
            <person name="Tritt A."/>
            <person name="Adam C."/>
            <person name="Daum C."/>
            <person name="Floudas D."/>
            <person name="Sun H."/>
            <person name="Yadav J.S."/>
            <person name="Pangilinan J."/>
            <person name="Larsson K.H."/>
            <person name="Matsuura K."/>
            <person name="Barry K."/>
            <person name="Labutti K."/>
            <person name="Kuo R."/>
            <person name="Ohm R.A."/>
            <person name="Bhattacharya S.S."/>
            <person name="Shirouzu T."/>
            <person name="Yoshinaga Y."/>
            <person name="Martin F.M."/>
            <person name="Grigoriev I.V."/>
            <person name="Hibbett D.S."/>
        </authorList>
    </citation>
    <scope>NUCLEOTIDE SEQUENCE [LARGE SCALE GENOMIC DNA]</scope>
    <source>
        <strain evidence="3 4">93-53</strain>
    </source>
</reference>
<dbReference type="Proteomes" id="UP000076871">
    <property type="component" value="Unassembled WGS sequence"/>
</dbReference>
<dbReference type="EMBL" id="KV427630">
    <property type="protein sequence ID" value="KZT05451.1"/>
    <property type="molecule type" value="Genomic_DNA"/>
</dbReference>
<dbReference type="SUPFAM" id="SSF50998">
    <property type="entry name" value="Quinoprotein alcohol dehydrogenase-like"/>
    <property type="match status" value="1"/>
</dbReference>
<dbReference type="PROSITE" id="PS50181">
    <property type="entry name" value="FBOX"/>
    <property type="match status" value="1"/>
</dbReference>
<dbReference type="OrthoDB" id="550575at2759"/>
<dbReference type="InterPro" id="IPR036047">
    <property type="entry name" value="F-box-like_dom_sf"/>
</dbReference>
<gene>
    <name evidence="3" type="ORF">LAESUDRAFT_743961</name>
</gene>
<feature type="domain" description="F-box" evidence="2">
    <location>
        <begin position="1"/>
        <end position="49"/>
    </location>
</feature>
<organism evidence="3 4">
    <name type="scientific">Laetiporus sulphureus 93-53</name>
    <dbReference type="NCBI Taxonomy" id="1314785"/>
    <lineage>
        <taxon>Eukaryota</taxon>
        <taxon>Fungi</taxon>
        <taxon>Dikarya</taxon>
        <taxon>Basidiomycota</taxon>
        <taxon>Agaricomycotina</taxon>
        <taxon>Agaricomycetes</taxon>
        <taxon>Polyporales</taxon>
        <taxon>Laetiporus</taxon>
    </lineage>
</organism>
<dbReference type="GeneID" id="63828312"/>
<dbReference type="Gene3D" id="1.20.1280.50">
    <property type="match status" value="1"/>
</dbReference>
<feature type="region of interest" description="Disordered" evidence="1">
    <location>
        <begin position="514"/>
        <end position="547"/>
    </location>
</feature>
<feature type="compositionally biased region" description="Acidic residues" evidence="1">
    <location>
        <begin position="610"/>
        <end position="635"/>
    </location>
</feature>
<dbReference type="RefSeq" id="XP_040763191.1">
    <property type="nucleotide sequence ID" value="XM_040911284.1"/>
</dbReference>
<sequence length="656" mass="72877">MTRPEALPVELLLNIVQYLPLQAIYQLRLVSKFWSSLIAENESTVYRRAAVMHNYASSTDSTPSDVSISNTDYPFDRAGDWKSYCRQCLALDRNWAGLGTVATKLYCNSNSDVHRIKIDEARGLLITSHRKGGIMITDLQTDELLWGLSVTYARAFAHIEYDNGFLIFDRFPEGKEVWRLTSDCQTSEAVCTASPPEESQQIAFEEAERRFSRSRRGHFKPWALLRSHTPTTAFRFVYPTLSLIGIHSVYIWDVSSGVLLRTVTLDAPTLGVQPSFGSTRYVDVNRRHVLVCSKALCVFNVDGGACILRVPSTEGPVAKTRIILDPSGSANSNGIVVPHKLSITGNSATRPAAEQFIAAHFSRDGRHLVGLLHTNKLVLICDFERVARGEIPLADAALEIEMAGPLLFKVGRPHHGVYLSFEHGRVCAVTTAGLFIFTLDATKHGLFDLEAPSVSTKLGLIGDYTSVPLETSFPHIAACFVPGVDDYDALSNVSCLQMTATRLYMTYQRDKLPDDGDDRVEAGADLWPEGSVEPPDTSPVEETQDGLEDVSPDALASSVQYIEADQDHPQLAEDALWLDYGVGLDAEDTLNDDEEYDEEYEAAEDVMDEIYEDADDFYDEDGEDDDWDEDDDDVDWPVPVRDEVVVYCVDFKPSPA</sequence>
<feature type="region of interest" description="Disordered" evidence="1">
    <location>
        <begin position="610"/>
        <end position="639"/>
    </location>
</feature>
<keyword evidence="4" id="KW-1185">Reference proteome</keyword>
<name>A0A165DR47_9APHY</name>
<evidence type="ECO:0000313" key="3">
    <source>
        <dbReference type="EMBL" id="KZT05451.1"/>
    </source>
</evidence>
<dbReference type="InterPro" id="IPR011047">
    <property type="entry name" value="Quinoprotein_ADH-like_sf"/>
</dbReference>
<dbReference type="AlphaFoldDB" id="A0A165DR47"/>
<dbReference type="InParanoid" id="A0A165DR47"/>
<protein>
    <recommendedName>
        <fullName evidence="2">F-box domain-containing protein</fullName>
    </recommendedName>
</protein>
<dbReference type="InterPro" id="IPR001810">
    <property type="entry name" value="F-box_dom"/>
</dbReference>
<dbReference type="Pfam" id="PF12937">
    <property type="entry name" value="F-box-like"/>
    <property type="match status" value="1"/>
</dbReference>
<dbReference type="SMART" id="SM00256">
    <property type="entry name" value="FBOX"/>
    <property type="match status" value="1"/>
</dbReference>